<dbReference type="GeneID" id="87588619"/>
<dbReference type="EMBL" id="BJOL01000023">
    <property type="protein sequence ID" value="GED59906.1"/>
    <property type="molecule type" value="Genomic_DNA"/>
</dbReference>
<proteinExistence type="predicted"/>
<evidence type="ECO:0000313" key="1">
    <source>
        <dbReference type="EMBL" id="GED59906.1"/>
    </source>
</evidence>
<gene>
    <name evidence="1" type="ORF">BFO01nite_40380</name>
</gene>
<name>A0ABQ0T9D3_9BACL</name>
<protein>
    <submittedName>
        <fullName evidence="1">Uncharacterized protein</fullName>
    </submittedName>
</protein>
<dbReference type="RefSeq" id="WP_307723645.1">
    <property type="nucleotide sequence ID" value="NZ_BJOL01000023.1"/>
</dbReference>
<accession>A0ABQ0T9D3</accession>
<reference evidence="1 2" key="1">
    <citation type="submission" date="2019-06" db="EMBL/GenBank/DDBJ databases">
        <title>Whole genome shotgun sequence of Brevibacillus formosus NBRC 15716.</title>
        <authorList>
            <person name="Hosoyama A."/>
            <person name="Uohara A."/>
            <person name="Ohji S."/>
            <person name="Ichikawa N."/>
        </authorList>
    </citation>
    <scope>NUCLEOTIDE SEQUENCE [LARGE SCALE GENOMIC DNA]</scope>
    <source>
        <strain evidence="1 2">NBRC 15716</strain>
    </source>
</reference>
<keyword evidence="2" id="KW-1185">Reference proteome</keyword>
<organism evidence="1 2">
    <name type="scientific">Brevibacillus formosus</name>
    <dbReference type="NCBI Taxonomy" id="54913"/>
    <lineage>
        <taxon>Bacteria</taxon>
        <taxon>Bacillati</taxon>
        <taxon>Bacillota</taxon>
        <taxon>Bacilli</taxon>
        <taxon>Bacillales</taxon>
        <taxon>Paenibacillaceae</taxon>
        <taxon>Brevibacillus</taxon>
    </lineage>
</organism>
<dbReference type="Proteomes" id="UP000319498">
    <property type="component" value="Unassembled WGS sequence"/>
</dbReference>
<comment type="caution">
    <text evidence="1">The sequence shown here is derived from an EMBL/GenBank/DDBJ whole genome shotgun (WGS) entry which is preliminary data.</text>
</comment>
<evidence type="ECO:0000313" key="2">
    <source>
        <dbReference type="Proteomes" id="UP000319498"/>
    </source>
</evidence>
<sequence length="126" mass="13531">MEEAFRSILAVYGYTAENLPVGAVVAIANLTECWRSLGKGYLSGVPILQNGKKGQTKQISPQKDSFGWFESGRDASEMAAVNQIDPVPVKRTARTLELGRGTGCLQDVRLNSEASGGNGEWLLEAS</sequence>